<dbReference type="EMBL" id="BART01033863">
    <property type="protein sequence ID" value="GAH11914.1"/>
    <property type="molecule type" value="Genomic_DNA"/>
</dbReference>
<gene>
    <name evidence="1" type="ORF">S01H4_58045</name>
</gene>
<protein>
    <submittedName>
        <fullName evidence="1">Uncharacterized protein</fullName>
    </submittedName>
</protein>
<name>X1E3Z7_9ZZZZ</name>
<reference evidence="1" key="1">
    <citation type="journal article" date="2014" name="Front. Microbiol.">
        <title>High frequency of phylogenetically diverse reductive dehalogenase-homologous genes in deep subseafloor sedimentary metagenomes.</title>
        <authorList>
            <person name="Kawai M."/>
            <person name="Futagami T."/>
            <person name="Toyoda A."/>
            <person name="Takaki Y."/>
            <person name="Nishi S."/>
            <person name="Hori S."/>
            <person name="Arai W."/>
            <person name="Tsubouchi T."/>
            <person name="Morono Y."/>
            <person name="Uchiyama I."/>
            <person name="Ito T."/>
            <person name="Fujiyama A."/>
            <person name="Inagaki F."/>
            <person name="Takami H."/>
        </authorList>
    </citation>
    <scope>NUCLEOTIDE SEQUENCE</scope>
    <source>
        <strain evidence="1">Expedition CK06-06</strain>
    </source>
</reference>
<evidence type="ECO:0000313" key="1">
    <source>
        <dbReference type="EMBL" id="GAH11914.1"/>
    </source>
</evidence>
<organism evidence="1">
    <name type="scientific">marine sediment metagenome</name>
    <dbReference type="NCBI Taxonomy" id="412755"/>
    <lineage>
        <taxon>unclassified sequences</taxon>
        <taxon>metagenomes</taxon>
        <taxon>ecological metagenomes</taxon>
    </lineage>
</organism>
<comment type="caution">
    <text evidence="1">The sequence shown here is derived from an EMBL/GenBank/DDBJ whole genome shotgun (WGS) entry which is preliminary data.</text>
</comment>
<sequence>MKYTALFTTLLVVLATSLATTATQAQEVTLDGFYDSSNTAEVNAYSNTESVDWTNGHNTTDDYWYDGAGASTIQATIRHGSGTLAGDTSGTTYF</sequence>
<proteinExistence type="predicted"/>
<accession>X1E3Z7</accession>
<feature type="non-terminal residue" evidence="1">
    <location>
        <position position="94"/>
    </location>
</feature>
<dbReference type="AlphaFoldDB" id="X1E3Z7"/>